<protein>
    <submittedName>
        <fullName evidence="1">Uncharacterized protein</fullName>
    </submittedName>
</protein>
<accession>A0ACB7RK84</accession>
<keyword evidence="2" id="KW-1185">Reference proteome</keyword>
<organism evidence="1 2">
    <name type="scientific">Hyalomma asiaticum</name>
    <name type="common">Tick</name>
    <dbReference type="NCBI Taxonomy" id="266040"/>
    <lineage>
        <taxon>Eukaryota</taxon>
        <taxon>Metazoa</taxon>
        <taxon>Ecdysozoa</taxon>
        <taxon>Arthropoda</taxon>
        <taxon>Chelicerata</taxon>
        <taxon>Arachnida</taxon>
        <taxon>Acari</taxon>
        <taxon>Parasitiformes</taxon>
        <taxon>Ixodida</taxon>
        <taxon>Ixodoidea</taxon>
        <taxon>Ixodidae</taxon>
        <taxon>Hyalomminae</taxon>
        <taxon>Hyalomma</taxon>
    </lineage>
</organism>
<dbReference type="EMBL" id="CM023489">
    <property type="protein sequence ID" value="KAH6922853.1"/>
    <property type="molecule type" value="Genomic_DNA"/>
</dbReference>
<evidence type="ECO:0000313" key="2">
    <source>
        <dbReference type="Proteomes" id="UP000821845"/>
    </source>
</evidence>
<dbReference type="Proteomes" id="UP000821845">
    <property type="component" value="Chromosome 9"/>
</dbReference>
<sequence length="323" mass="35102">MPNQGFASSGRGGYQPRGGLRSRGATGFRSTARPATSRVGSATGFRSAGFRNSFRPRAPSVAPRAHLQAQSLSPPAHTARLSDGGSRRPAIGTTDSHNHAPDTDERRTSRKPAMVSVSTWTVQIGEVPISYVSREKWRDQCRPEKGVRSDAIDEPFRGCTLQDRHPHEPKATYSEQELRNLCNICGTLVIHWETHKQGKLHRERAKARELNSSPSSSHAAGPTQQDVIAALRVLQATRPDIIAASLAATTPNLLMSLKGVDGKRMSSPPPLDGRMKRGVRSPSPDRKRHASRWEPSGQDVRYDDAARPAMAKGPSPRAGPGPM</sequence>
<proteinExistence type="predicted"/>
<evidence type="ECO:0000313" key="1">
    <source>
        <dbReference type="EMBL" id="KAH6922853.1"/>
    </source>
</evidence>
<reference evidence="1" key="1">
    <citation type="submission" date="2020-05" db="EMBL/GenBank/DDBJ databases">
        <title>Large-scale comparative analyses of tick genomes elucidate their genetic diversity and vector capacities.</title>
        <authorList>
            <person name="Jia N."/>
            <person name="Wang J."/>
            <person name="Shi W."/>
            <person name="Du L."/>
            <person name="Sun Y."/>
            <person name="Zhan W."/>
            <person name="Jiang J."/>
            <person name="Wang Q."/>
            <person name="Zhang B."/>
            <person name="Ji P."/>
            <person name="Sakyi L.B."/>
            <person name="Cui X."/>
            <person name="Yuan T."/>
            <person name="Jiang B."/>
            <person name="Yang W."/>
            <person name="Lam T.T.-Y."/>
            <person name="Chang Q."/>
            <person name="Ding S."/>
            <person name="Wang X."/>
            <person name="Zhu J."/>
            <person name="Ruan X."/>
            <person name="Zhao L."/>
            <person name="Wei J."/>
            <person name="Que T."/>
            <person name="Du C."/>
            <person name="Cheng J."/>
            <person name="Dai P."/>
            <person name="Han X."/>
            <person name="Huang E."/>
            <person name="Gao Y."/>
            <person name="Liu J."/>
            <person name="Shao H."/>
            <person name="Ye R."/>
            <person name="Li L."/>
            <person name="Wei W."/>
            <person name="Wang X."/>
            <person name="Wang C."/>
            <person name="Yang T."/>
            <person name="Huo Q."/>
            <person name="Li W."/>
            <person name="Guo W."/>
            <person name="Chen H."/>
            <person name="Zhou L."/>
            <person name="Ni X."/>
            <person name="Tian J."/>
            <person name="Zhou Y."/>
            <person name="Sheng Y."/>
            <person name="Liu T."/>
            <person name="Pan Y."/>
            <person name="Xia L."/>
            <person name="Li J."/>
            <person name="Zhao F."/>
            <person name="Cao W."/>
        </authorList>
    </citation>
    <scope>NUCLEOTIDE SEQUENCE</scope>
    <source>
        <strain evidence="1">Hyas-2018</strain>
    </source>
</reference>
<comment type="caution">
    <text evidence="1">The sequence shown here is derived from an EMBL/GenBank/DDBJ whole genome shotgun (WGS) entry which is preliminary data.</text>
</comment>
<name>A0ACB7RK84_HYAAI</name>
<gene>
    <name evidence="1" type="ORF">HPB50_019855</name>
</gene>